<organism evidence="1 2">
    <name type="scientific">Glycine soja</name>
    <name type="common">Wild soybean</name>
    <dbReference type="NCBI Taxonomy" id="3848"/>
    <lineage>
        <taxon>Eukaryota</taxon>
        <taxon>Viridiplantae</taxon>
        <taxon>Streptophyta</taxon>
        <taxon>Embryophyta</taxon>
        <taxon>Tracheophyta</taxon>
        <taxon>Spermatophyta</taxon>
        <taxon>Magnoliopsida</taxon>
        <taxon>eudicotyledons</taxon>
        <taxon>Gunneridae</taxon>
        <taxon>Pentapetalae</taxon>
        <taxon>rosids</taxon>
        <taxon>fabids</taxon>
        <taxon>Fabales</taxon>
        <taxon>Fabaceae</taxon>
        <taxon>Papilionoideae</taxon>
        <taxon>50 kb inversion clade</taxon>
        <taxon>NPAAA clade</taxon>
        <taxon>indigoferoid/millettioid clade</taxon>
        <taxon>Phaseoleae</taxon>
        <taxon>Glycine</taxon>
        <taxon>Glycine subgen. Soja</taxon>
    </lineage>
</organism>
<accession>A0A445LQ50</accession>
<dbReference type="Proteomes" id="UP000289340">
    <property type="component" value="Chromosome 2"/>
</dbReference>
<reference evidence="1 2" key="1">
    <citation type="submission" date="2018-09" db="EMBL/GenBank/DDBJ databases">
        <title>A high-quality reference genome of wild soybean provides a powerful tool to mine soybean genomes.</title>
        <authorList>
            <person name="Xie M."/>
            <person name="Chung C.Y.L."/>
            <person name="Li M.-W."/>
            <person name="Wong F.-L."/>
            <person name="Chan T.-F."/>
            <person name="Lam H.-M."/>
        </authorList>
    </citation>
    <scope>NUCLEOTIDE SEQUENCE [LARGE SCALE GENOMIC DNA]</scope>
    <source>
        <strain evidence="2">cv. W05</strain>
        <tissue evidence="1">Hypocotyl of etiolated seedlings</tissue>
    </source>
</reference>
<evidence type="ECO:0000313" key="2">
    <source>
        <dbReference type="Proteomes" id="UP000289340"/>
    </source>
</evidence>
<sequence>MASLASLAIVQPSTIKGLVGSSLIGTKLFFKPSHQSFRPKNFSYNNPSRCTLYLYHKGCTLQCVKTKNFQAVSPLNLCKGKQKIYQAVSPLKSFVYGKGKNQKNSQTVSF</sequence>
<name>A0A445LQ50_GLYSO</name>
<proteinExistence type="predicted"/>
<dbReference type="AlphaFoldDB" id="A0A445LQ50"/>
<dbReference type="EMBL" id="QZWG01000002">
    <property type="protein sequence ID" value="RZC25419.1"/>
    <property type="molecule type" value="Genomic_DNA"/>
</dbReference>
<comment type="caution">
    <text evidence="1">The sequence shown here is derived from an EMBL/GenBank/DDBJ whole genome shotgun (WGS) entry which is preliminary data.</text>
</comment>
<protein>
    <submittedName>
        <fullName evidence="1">Uncharacterized protein</fullName>
    </submittedName>
</protein>
<keyword evidence="2" id="KW-1185">Reference proteome</keyword>
<gene>
    <name evidence="1" type="ORF">D0Y65_004214</name>
</gene>
<evidence type="ECO:0000313" key="1">
    <source>
        <dbReference type="EMBL" id="RZC25419.1"/>
    </source>
</evidence>